<dbReference type="GO" id="GO:0036126">
    <property type="term" value="C:sperm flagellum"/>
    <property type="evidence" value="ECO:0007669"/>
    <property type="project" value="Ensembl"/>
</dbReference>
<dbReference type="GO" id="GO:0120197">
    <property type="term" value="P:mucociliary clearance"/>
    <property type="evidence" value="ECO:0007669"/>
    <property type="project" value="Ensembl"/>
</dbReference>
<dbReference type="InterPro" id="IPR020472">
    <property type="entry name" value="WD40_PAC1"/>
</dbReference>
<dbReference type="PROSITE" id="PS00678">
    <property type="entry name" value="WD_REPEATS_1"/>
    <property type="match status" value="3"/>
</dbReference>
<keyword evidence="2" id="KW-0677">Repeat</keyword>
<evidence type="ECO:0000313" key="5">
    <source>
        <dbReference type="Ensembl" id="ENSFALP00000034207.1"/>
    </source>
</evidence>
<dbReference type="Proteomes" id="UP000016665">
    <property type="component" value="Chromosome 7"/>
</dbReference>
<dbReference type="GO" id="GO:0090660">
    <property type="term" value="P:cerebrospinal fluid circulation"/>
    <property type="evidence" value="ECO:0007669"/>
    <property type="project" value="Ensembl"/>
</dbReference>
<dbReference type="InterPro" id="IPR001680">
    <property type="entry name" value="WD40_rpt"/>
</dbReference>
<dbReference type="Gene3D" id="2.130.10.10">
    <property type="entry name" value="YVTN repeat-like/Quinoprotein amine dehydrogenase"/>
    <property type="match status" value="3"/>
</dbReference>
<evidence type="ECO:0000256" key="4">
    <source>
        <dbReference type="SAM" id="MobiDB-lite"/>
    </source>
</evidence>
<feature type="compositionally biased region" description="Basic and acidic residues" evidence="4">
    <location>
        <begin position="323"/>
        <end position="336"/>
    </location>
</feature>
<evidence type="ECO:0000313" key="6">
    <source>
        <dbReference type="Proteomes" id="UP000016665"/>
    </source>
</evidence>
<dbReference type="GO" id="GO:0005576">
    <property type="term" value="C:extracellular region"/>
    <property type="evidence" value="ECO:0007669"/>
    <property type="project" value="GOC"/>
</dbReference>
<dbReference type="SMART" id="SM00320">
    <property type="entry name" value="WD40"/>
    <property type="match status" value="7"/>
</dbReference>
<evidence type="ECO:0000256" key="1">
    <source>
        <dbReference type="ARBA" id="ARBA00022574"/>
    </source>
</evidence>
<feature type="repeat" description="WD" evidence="3">
    <location>
        <begin position="410"/>
        <end position="451"/>
    </location>
</feature>
<feature type="repeat" description="WD" evidence="3">
    <location>
        <begin position="368"/>
        <end position="409"/>
    </location>
</feature>
<protein>
    <submittedName>
        <fullName evidence="5">Sperm associated antigen 16</fullName>
    </submittedName>
</protein>
<dbReference type="GO" id="GO:1990716">
    <property type="term" value="C:axonemal central apparatus"/>
    <property type="evidence" value="ECO:0007669"/>
    <property type="project" value="Ensembl"/>
</dbReference>
<dbReference type="Pfam" id="PF00400">
    <property type="entry name" value="WD40"/>
    <property type="match status" value="5"/>
</dbReference>
<keyword evidence="1 3" id="KW-0853">WD repeat</keyword>
<evidence type="ECO:0000256" key="2">
    <source>
        <dbReference type="ARBA" id="ARBA00022737"/>
    </source>
</evidence>
<reference evidence="5" key="3">
    <citation type="submission" date="2025-09" db="UniProtKB">
        <authorList>
            <consortium name="Ensembl"/>
        </authorList>
    </citation>
    <scope>IDENTIFICATION</scope>
</reference>
<dbReference type="PROSITE" id="PS50294">
    <property type="entry name" value="WD_REPEATS_REGION"/>
    <property type="match status" value="3"/>
</dbReference>
<dbReference type="InterPro" id="IPR015943">
    <property type="entry name" value="WD40/YVTN_repeat-like_dom_sf"/>
</dbReference>
<keyword evidence="6" id="KW-1185">Reference proteome</keyword>
<dbReference type="PANTHER" id="PTHR14604">
    <property type="entry name" value="WD40 REPEAT PF20"/>
    <property type="match status" value="1"/>
</dbReference>
<gene>
    <name evidence="5" type="primary">SPAG16</name>
</gene>
<dbReference type="Ensembl" id="ENSFALT00000028312.1">
    <property type="protein sequence ID" value="ENSFALP00000034207.1"/>
    <property type="gene ID" value="ENSFALG00000012936.2"/>
</dbReference>
<dbReference type="InterPro" id="IPR036322">
    <property type="entry name" value="WD40_repeat_dom_sf"/>
</dbReference>
<organism evidence="5 6">
    <name type="scientific">Ficedula albicollis</name>
    <name type="common">Collared flycatcher</name>
    <name type="synonym">Muscicapa albicollis</name>
    <dbReference type="NCBI Taxonomy" id="59894"/>
    <lineage>
        <taxon>Eukaryota</taxon>
        <taxon>Metazoa</taxon>
        <taxon>Chordata</taxon>
        <taxon>Craniata</taxon>
        <taxon>Vertebrata</taxon>
        <taxon>Euteleostomi</taxon>
        <taxon>Archelosauria</taxon>
        <taxon>Archosauria</taxon>
        <taxon>Dinosauria</taxon>
        <taxon>Saurischia</taxon>
        <taxon>Theropoda</taxon>
        <taxon>Coelurosauria</taxon>
        <taxon>Aves</taxon>
        <taxon>Neognathae</taxon>
        <taxon>Neoaves</taxon>
        <taxon>Telluraves</taxon>
        <taxon>Australaves</taxon>
        <taxon>Passeriformes</taxon>
        <taxon>Muscicapidae</taxon>
        <taxon>Ficedula</taxon>
    </lineage>
</organism>
<dbReference type="InterPro" id="IPR019775">
    <property type="entry name" value="WD40_repeat_CS"/>
</dbReference>
<sequence length="670" mass="74990">MAEEEEAVSEAAFSLQNITITDEIKDDYHYEEVSADDDISLHEDDEDLSKALQTVQEQTKDAQVLALQSVLTSGKSVAEIPQAMDDFFCNFLVRLGMSRTLDCFQTEWYELIERGLITVEDAGLVPDVYTRNQQLETENLSLKKDLEAYKQSVTNFSWRWNQSCAKLLPEVWSSQHQLGSVNICSKTEEALQKMQRERDFHRMHHNRVVQEKNRLISDMKRLKAHYASYEPVLKQLSEKYQNSLTQKMLTSLERDKAMGQVTGLQAALESLESGYTKQIPETKVGHDCTRKKRFEGPTQKALREARQQKFLVASSSCDADEDAEKKMGRRDLKDSEFPVDAEGAPDLEQAKEHPQPLKPGQYQLSSILKVHDFAVGCLALHPRKKIVLSGGDDRLWKTWGFPDGNILLTGEGHTDYLSGCCFRPSGTQLVTSSGDTTVRLWDLSRRGCILTLRGHCRAVRACCWHSCGDFVASASADGTSKIWDVNSERCRYTLRGHEDSVNSIEFLPFSSTVLTSSADKTLSLWDVRTGLRVYTFQGHVHPCNHATFNKKGAERPHVDNLPDKHGVLGDTIASCDSSGVMKLWDMRKLLPILSIDAGPHPANQVSFHRSGGLVALASSEGSVKVLCLAVGQLSILRGPGVEVRCVRFHSQEHLLSAGADGRVCVWTWAQ</sequence>
<dbReference type="GO" id="GO:0007288">
    <property type="term" value="P:sperm axoneme assembly"/>
    <property type="evidence" value="ECO:0007669"/>
    <property type="project" value="Ensembl"/>
</dbReference>
<dbReference type="AlphaFoldDB" id="A0A803WGV1"/>
<reference evidence="5 6" key="1">
    <citation type="journal article" date="2012" name="Nature">
        <title>The genomic landscape of species divergence in Ficedula flycatchers.</title>
        <authorList>
            <person name="Ellegren H."/>
            <person name="Smeds L."/>
            <person name="Burri R."/>
            <person name="Olason P.I."/>
            <person name="Backstrom N."/>
            <person name="Kawakami T."/>
            <person name="Kunstner A."/>
            <person name="Makinen H."/>
            <person name="Nadachowska-Brzyska K."/>
            <person name="Qvarnstrom A."/>
            <person name="Uebbing S."/>
            <person name="Wolf J.B."/>
        </authorList>
    </citation>
    <scope>NUCLEOTIDE SEQUENCE [LARGE SCALE GENOMIC DNA]</scope>
</reference>
<name>A0A803WGV1_FICAL</name>
<reference evidence="5" key="2">
    <citation type="submission" date="2025-08" db="UniProtKB">
        <authorList>
            <consortium name="Ensembl"/>
        </authorList>
    </citation>
    <scope>IDENTIFICATION</scope>
</reference>
<feature type="repeat" description="WD" evidence="3">
    <location>
        <begin position="452"/>
        <end position="493"/>
    </location>
</feature>
<feature type="repeat" description="WD" evidence="3">
    <location>
        <begin position="494"/>
        <end position="535"/>
    </location>
</feature>
<dbReference type="PANTHER" id="PTHR14604:SF3">
    <property type="entry name" value="SPERM-ASSOCIATED ANTIGEN 16 PROTEIN"/>
    <property type="match status" value="1"/>
</dbReference>
<dbReference type="CDD" id="cd00200">
    <property type="entry name" value="WD40"/>
    <property type="match status" value="1"/>
</dbReference>
<evidence type="ECO:0000256" key="3">
    <source>
        <dbReference type="PROSITE-ProRule" id="PRU00221"/>
    </source>
</evidence>
<accession>A0A803WGV1</accession>
<proteinExistence type="predicted"/>
<dbReference type="GeneTree" id="ENSGT00940000155053"/>
<dbReference type="SUPFAM" id="SSF50978">
    <property type="entry name" value="WD40 repeat-like"/>
    <property type="match status" value="1"/>
</dbReference>
<dbReference type="PRINTS" id="PR00320">
    <property type="entry name" value="GPROTEINBRPT"/>
</dbReference>
<dbReference type="InterPro" id="IPR050995">
    <property type="entry name" value="WD-F-box_domain-protein"/>
</dbReference>
<feature type="region of interest" description="Disordered" evidence="4">
    <location>
        <begin position="315"/>
        <end position="340"/>
    </location>
</feature>
<dbReference type="PROSITE" id="PS50082">
    <property type="entry name" value="WD_REPEATS_2"/>
    <property type="match status" value="4"/>
</dbReference>